<dbReference type="PANTHER" id="PTHR31527">
    <property type="entry name" value="RE64534P"/>
    <property type="match status" value="1"/>
</dbReference>
<protein>
    <submittedName>
        <fullName evidence="3">DUF1989 domain-containing protein</fullName>
    </submittedName>
</protein>
<dbReference type="NCBIfam" id="TIGR03425">
    <property type="entry name" value="urea_degr_2"/>
    <property type="match status" value="1"/>
</dbReference>
<evidence type="ECO:0000256" key="1">
    <source>
        <dbReference type="SAM" id="MobiDB-lite"/>
    </source>
</evidence>
<feature type="compositionally biased region" description="Basic and acidic residues" evidence="1">
    <location>
        <begin position="12"/>
        <end position="23"/>
    </location>
</feature>
<dbReference type="EMBL" id="VDFU01000024">
    <property type="protein sequence ID" value="TNC47627.1"/>
    <property type="molecule type" value="Genomic_DNA"/>
</dbReference>
<dbReference type="OrthoDB" id="9772660at2"/>
<feature type="region of interest" description="Disordered" evidence="1">
    <location>
        <begin position="133"/>
        <end position="153"/>
    </location>
</feature>
<evidence type="ECO:0000313" key="3">
    <source>
        <dbReference type="EMBL" id="TNC47627.1"/>
    </source>
</evidence>
<dbReference type="AlphaFoldDB" id="A0A5C4MV06"/>
<dbReference type="Proteomes" id="UP000305887">
    <property type="component" value="Unassembled WGS sequence"/>
</dbReference>
<organism evidence="3 4">
    <name type="scientific">Rubellimicrobium rubrum</name>
    <dbReference type="NCBI Taxonomy" id="2585369"/>
    <lineage>
        <taxon>Bacteria</taxon>
        <taxon>Pseudomonadati</taxon>
        <taxon>Pseudomonadota</taxon>
        <taxon>Alphaproteobacteria</taxon>
        <taxon>Rhodobacterales</taxon>
        <taxon>Roseobacteraceae</taxon>
        <taxon>Rubellimicrobium</taxon>
    </lineage>
</organism>
<evidence type="ECO:0000313" key="4">
    <source>
        <dbReference type="Proteomes" id="UP000305887"/>
    </source>
</evidence>
<comment type="caution">
    <text evidence="3">The sequence shown here is derived from an EMBL/GenBank/DDBJ whole genome shotgun (WGS) entry which is preliminary data.</text>
</comment>
<feature type="compositionally biased region" description="Pro residues" evidence="1">
    <location>
        <begin position="31"/>
        <end position="41"/>
    </location>
</feature>
<feature type="region of interest" description="Disordered" evidence="1">
    <location>
        <begin position="1"/>
        <end position="44"/>
    </location>
</feature>
<name>A0A5C4MV06_9RHOB</name>
<sequence>MPHTPRSPEAMAADRARYEEHQRRGLNFAPKAPPSPSPRPAPTAEDVLHVRSVPGGWYTTMAINQGQVLRLQAGGLGGSVSLAAWAARDSSERLNLADTVKVQWTTDLGKGRVLFSDMGRVMLSIIEDSSGAHDALTGGSGPTGAGTPNERNTRDNMILAAAKLGLDRRDLPALLTFFAPVRVDAAGRFFWNAALLSGDDWVELRAEMPLTLALSNNRHPLDASLAEVPPVTITLRKPGPVGENDLCRSATAEAIRGFENNARG</sequence>
<dbReference type="PANTHER" id="PTHR31527:SF0">
    <property type="entry name" value="RE64534P"/>
    <property type="match status" value="1"/>
</dbReference>
<keyword evidence="4" id="KW-1185">Reference proteome</keyword>
<evidence type="ECO:0000259" key="2">
    <source>
        <dbReference type="Pfam" id="PF09347"/>
    </source>
</evidence>
<proteinExistence type="predicted"/>
<gene>
    <name evidence="3" type="ORF">FHG66_16350</name>
</gene>
<accession>A0A5C4MV06</accession>
<dbReference type="Pfam" id="PF09347">
    <property type="entry name" value="DUF1989"/>
    <property type="match status" value="1"/>
</dbReference>
<dbReference type="InterPro" id="IPR018959">
    <property type="entry name" value="DUF1989"/>
</dbReference>
<feature type="domain" description="DUF1989" evidence="2">
    <location>
        <begin position="53"/>
        <end position="210"/>
    </location>
</feature>
<dbReference type="InterPro" id="IPR017792">
    <property type="entry name" value="UAAP1"/>
</dbReference>
<reference evidence="3 4" key="1">
    <citation type="submission" date="2019-06" db="EMBL/GenBank/DDBJ databases">
        <title>YIM 131921 draft genome.</title>
        <authorList>
            <person name="Jiang L."/>
        </authorList>
    </citation>
    <scope>NUCLEOTIDE SEQUENCE [LARGE SCALE GENOMIC DNA]</scope>
    <source>
        <strain evidence="3 4">YIM 131921</strain>
    </source>
</reference>